<dbReference type="PANTHER" id="PTHR30006">
    <property type="entry name" value="THIAMINE-BINDING PERIPLASMIC PROTEIN-RELATED"/>
    <property type="match status" value="1"/>
</dbReference>
<dbReference type="Gene3D" id="3.40.190.10">
    <property type="entry name" value="Periplasmic binding protein-like II"/>
    <property type="match status" value="2"/>
</dbReference>
<organism evidence="2 3">
    <name type="scientific">Streptomyces tardus</name>
    <dbReference type="NCBI Taxonomy" id="2780544"/>
    <lineage>
        <taxon>Bacteria</taxon>
        <taxon>Bacillati</taxon>
        <taxon>Actinomycetota</taxon>
        <taxon>Actinomycetes</taxon>
        <taxon>Kitasatosporales</taxon>
        <taxon>Streptomycetaceae</taxon>
        <taxon>Streptomyces</taxon>
    </lineage>
</organism>
<dbReference type="InterPro" id="IPR005948">
    <property type="entry name" value="ThiB-like"/>
</dbReference>
<reference evidence="2" key="1">
    <citation type="submission" date="2021-06" db="EMBL/GenBank/DDBJ databases">
        <title>Sequencing of actinobacteria type strains.</title>
        <authorList>
            <person name="Nguyen G.-S."/>
            <person name="Wentzel A."/>
        </authorList>
    </citation>
    <scope>NUCLEOTIDE SEQUENCE</scope>
    <source>
        <strain evidence="2">P38-E01</strain>
    </source>
</reference>
<accession>A0A949N011</accession>
<dbReference type="NCBIfam" id="TIGR01254">
    <property type="entry name" value="sfuA"/>
    <property type="match status" value="1"/>
</dbReference>
<comment type="caution">
    <text evidence="2">The sequence shown here is derived from an EMBL/GenBank/DDBJ whole genome shotgun (WGS) entry which is preliminary data.</text>
</comment>
<dbReference type="GO" id="GO:0030288">
    <property type="term" value="C:outer membrane-bounded periplasmic space"/>
    <property type="evidence" value="ECO:0007669"/>
    <property type="project" value="TreeGrafter"/>
</dbReference>
<dbReference type="AlphaFoldDB" id="A0A949N011"/>
<keyword evidence="1" id="KW-0732">Signal</keyword>
<name>A0A949N011_9ACTN</name>
<dbReference type="GO" id="GO:0030976">
    <property type="term" value="F:thiamine pyrophosphate binding"/>
    <property type="evidence" value="ECO:0007669"/>
    <property type="project" value="TreeGrafter"/>
</dbReference>
<dbReference type="Proteomes" id="UP000694501">
    <property type="component" value="Unassembled WGS sequence"/>
</dbReference>
<dbReference type="CDD" id="cd13545">
    <property type="entry name" value="PBP2_TbpA"/>
    <property type="match status" value="1"/>
</dbReference>
<dbReference type="GO" id="GO:0015888">
    <property type="term" value="P:thiamine transport"/>
    <property type="evidence" value="ECO:0007669"/>
    <property type="project" value="InterPro"/>
</dbReference>
<sequence length="357" mass="39081">MKRRTNAVALVTALGVVGLTACGSGGGESDAEKKDVTLVTHQSFEVSRDVLKEFERESGYRVKVLRAGDAGAAVNQAVLSKGRPQGDVFFGVDNAMLSKALDEGVFAPHKTKGLHKVPDELRLDAGQNRVTPIDTGDVCVNFDRSYFRDKDIEPPSTLDDLVKPEYKDLLVVQNAATSSPGLSFLLATVGKYGEDGWQSYWKKLRSNGVAMVDGWEQAYNDRFTGSASGREKGDRPLVVSYASSPPAEVHYSEGKAPKEGPTGVAEGTCFRQIEFAGLLEGAGNTEGGKALLDFLLTEEFQEDLPLNMFVRPVHEDAELPEVFTRYGVEIDEPHNVAPERIAENRDRWVKQWTSLLK</sequence>
<gene>
    <name evidence="2" type="ORF">JGS22_000335</name>
</gene>
<dbReference type="SUPFAM" id="SSF53850">
    <property type="entry name" value="Periplasmic binding protein-like II"/>
    <property type="match status" value="1"/>
</dbReference>
<evidence type="ECO:0000313" key="2">
    <source>
        <dbReference type="EMBL" id="MBU7596120.1"/>
    </source>
</evidence>
<protein>
    <submittedName>
        <fullName evidence="2">Thiamine ABC transporter substrate-binding protein</fullName>
    </submittedName>
</protein>
<evidence type="ECO:0000256" key="1">
    <source>
        <dbReference type="ARBA" id="ARBA00022729"/>
    </source>
</evidence>
<dbReference type="PROSITE" id="PS51257">
    <property type="entry name" value="PROKAR_LIPOPROTEIN"/>
    <property type="match status" value="1"/>
</dbReference>
<evidence type="ECO:0000313" key="3">
    <source>
        <dbReference type="Proteomes" id="UP000694501"/>
    </source>
</evidence>
<dbReference type="Pfam" id="PF13343">
    <property type="entry name" value="SBP_bac_6"/>
    <property type="match status" value="1"/>
</dbReference>
<dbReference type="RefSeq" id="WP_211042351.1">
    <property type="nucleotide sequence ID" value="NZ_JAELVF020000001.1"/>
</dbReference>
<dbReference type="PANTHER" id="PTHR30006:SF2">
    <property type="entry name" value="ABC TRANSPORTER SUBSTRATE-BINDING PROTEIN"/>
    <property type="match status" value="1"/>
</dbReference>
<dbReference type="GO" id="GO:0030975">
    <property type="term" value="F:thiamine binding"/>
    <property type="evidence" value="ECO:0007669"/>
    <property type="project" value="InterPro"/>
</dbReference>
<dbReference type="EMBL" id="JAELVF020000001">
    <property type="protein sequence ID" value="MBU7596120.1"/>
    <property type="molecule type" value="Genomic_DNA"/>
</dbReference>
<keyword evidence="3" id="KW-1185">Reference proteome</keyword>
<proteinExistence type="predicted"/>